<comment type="caution">
    <text evidence="6">The sequence shown here is derived from an EMBL/GenBank/DDBJ whole genome shotgun (WGS) entry which is preliminary data.</text>
</comment>
<feature type="compositionally biased region" description="Polar residues" evidence="4">
    <location>
        <begin position="105"/>
        <end position="116"/>
    </location>
</feature>
<feature type="compositionally biased region" description="Low complexity" evidence="4">
    <location>
        <begin position="1"/>
        <end position="16"/>
    </location>
</feature>
<evidence type="ECO:0000256" key="3">
    <source>
        <dbReference type="ARBA" id="ARBA00023002"/>
    </source>
</evidence>
<dbReference type="Pfam" id="PF00881">
    <property type="entry name" value="Nitroreductase"/>
    <property type="match status" value="2"/>
</dbReference>
<keyword evidence="2" id="KW-0288">FMN</keyword>
<dbReference type="Proteomes" id="UP000324479">
    <property type="component" value="Unassembled WGS sequence"/>
</dbReference>
<evidence type="ECO:0000256" key="1">
    <source>
        <dbReference type="ARBA" id="ARBA00022630"/>
    </source>
</evidence>
<keyword evidence="7" id="KW-1185">Reference proteome</keyword>
<dbReference type="Gene3D" id="3.40.109.10">
    <property type="entry name" value="NADH Oxidase"/>
    <property type="match status" value="1"/>
</dbReference>
<evidence type="ECO:0000313" key="6">
    <source>
        <dbReference type="EMBL" id="KAA5538761.1"/>
    </source>
</evidence>
<gene>
    <name evidence="6" type="ORF">FYK55_26535</name>
</gene>
<evidence type="ECO:0000256" key="2">
    <source>
        <dbReference type="ARBA" id="ARBA00022643"/>
    </source>
</evidence>
<organism evidence="6 7">
    <name type="scientific">Roseiconus nitratireducens</name>
    <dbReference type="NCBI Taxonomy" id="2605748"/>
    <lineage>
        <taxon>Bacteria</taxon>
        <taxon>Pseudomonadati</taxon>
        <taxon>Planctomycetota</taxon>
        <taxon>Planctomycetia</taxon>
        <taxon>Pirellulales</taxon>
        <taxon>Pirellulaceae</taxon>
        <taxon>Roseiconus</taxon>
    </lineage>
</organism>
<feature type="compositionally biased region" description="Low complexity" evidence="4">
    <location>
        <begin position="82"/>
        <end position="94"/>
    </location>
</feature>
<evidence type="ECO:0000259" key="5">
    <source>
        <dbReference type="Pfam" id="PF00881"/>
    </source>
</evidence>
<feature type="compositionally biased region" description="Basic and acidic residues" evidence="4">
    <location>
        <begin position="51"/>
        <end position="68"/>
    </location>
</feature>
<dbReference type="PANTHER" id="PTHR23026">
    <property type="entry name" value="NADPH NITROREDUCTASE"/>
    <property type="match status" value="1"/>
</dbReference>
<protein>
    <submittedName>
        <fullName evidence="6">Nitroreductase family protein</fullName>
    </submittedName>
</protein>
<accession>A0A5M6CU97</accession>
<keyword evidence="3" id="KW-0560">Oxidoreductase</keyword>
<name>A0A5M6CU97_9BACT</name>
<keyword evidence="1" id="KW-0285">Flavoprotein</keyword>
<dbReference type="SUPFAM" id="SSF55469">
    <property type="entry name" value="FMN-dependent nitroreductase-like"/>
    <property type="match status" value="1"/>
</dbReference>
<feature type="domain" description="Nitroreductase" evidence="5">
    <location>
        <begin position="374"/>
        <end position="456"/>
    </location>
</feature>
<dbReference type="GO" id="GO:0016491">
    <property type="term" value="F:oxidoreductase activity"/>
    <property type="evidence" value="ECO:0007669"/>
    <property type="project" value="UniProtKB-KW"/>
</dbReference>
<dbReference type="EMBL" id="VWOX01000026">
    <property type="protein sequence ID" value="KAA5538761.1"/>
    <property type="molecule type" value="Genomic_DNA"/>
</dbReference>
<dbReference type="InterPro" id="IPR029479">
    <property type="entry name" value="Nitroreductase"/>
</dbReference>
<sequence>MTPPSSGSLSPTGDSTQPTPRSPAVLPAVTRGATAEENSGTAVRAVQGREGGPELRTDTSHRQREHALEGQVPPGQSHRPDAIAAERAASTASELPRHPSPAPPRNSTSGQGTNAQPRPPRRSLVRRIKERWRRRWLDLACRWRPLSGLHCLISGELSREAQAMLRGRQRHLMQLEEAGGEAVLFQLRRNTHRLEKGLIMRPRRPQFALDYIAETVASFEQSVADATGGKEVSPGQQDDCQTLRWARDVLGDYFRVVRRDAMLDGLFDRYDAARQRFDDSLHTSSEAHALTPYRRDLQPLGVSIDDFERLAWRRRSVRWYQQRPVPREVIDRAIRIAGLSPSACNRQPFQFRVYDDPALVQRIGAIPGGTAGFAENFPGLVVLVGQMQAFPLGRDRHVIYIDASLAAMSFQYALELQGVGSCCINWPDVESRERQMAEAIGLAGHERVVMLISFGYPDPDGMVPCSSKKPLHSIRSYNQR</sequence>
<dbReference type="CDD" id="cd02062">
    <property type="entry name" value="Nitro_FMN_reductase"/>
    <property type="match status" value="1"/>
</dbReference>
<dbReference type="AlphaFoldDB" id="A0A5M6CU97"/>
<dbReference type="InterPro" id="IPR000415">
    <property type="entry name" value="Nitroreductase-like"/>
</dbReference>
<dbReference type="PANTHER" id="PTHR23026:SF90">
    <property type="entry name" value="IODOTYROSINE DEIODINASE 1"/>
    <property type="match status" value="1"/>
</dbReference>
<reference evidence="6 7" key="1">
    <citation type="submission" date="2019-08" db="EMBL/GenBank/DDBJ databases">
        <authorList>
            <person name="Dhanesh K."/>
            <person name="Kumar G."/>
            <person name="Sasikala C."/>
            <person name="Venkata Ramana C."/>
        </authorList>
    </citation>
    <scope>NUCLEOTIDE SEQUENCE [LARGE SCALE GENOMIC DNA]</scope>
    <source>
        <strain evidence="6 7">JC645</strain>
    </source>
</reference>
<dbReference type="RefSeq" id="WP_150079669.1">
    <property type="nucleotide sequence ID" value="NZ_VWOX01000026.1"/>
</dbReference>
<evidence type="ECO:0000256" key="4">
    <source>
        <dbReference type="SAM" id="MobiDB-lite"/>
    </source>
</evidence>
<evidence type="ECO:0000313" key="7">
    <source>
        <dbReference type="Proteomes" id="UP000324479"/>
    </source>
</evidence>
<proteinExistence type="predicted"/>
<dbReference type="InterPro" id="IPR050627">
    <property type="entry name" value="Nitroreductase/BluB"/>
</dbReference>
<feature type="region of interest" description="Disordered" evidence="4">
    <location>
        <begin position="1"/>
        <end position="125"/>
    </location>
</feature>
<feature type="domain" description="Nitroreductase" evidence="5">
    <location>
        <begin position="313"/>
        <end position="364"/>
    </location>
</feature>